<organism evidence="2 3">
    <name type="scientific">Thermoanaerobaculum aquaticum</name>
    <dbReference type="NCBI Taxonomy" id="1312852"/>
    <lineage>
        <taxon>Bacteria</taxon>
        <taxon>Pseudomonadati</taxon>
        <taxon>Acidobacteriota</taxon>
        <taxon>Thermoanaerobaculia</taxon>
        <taxon>Thermoanaerobaculales</taxon>
        <taxon>Thermoanaerobaculaceae</taxon>
        <taxon>Thermoanaerobaculum</taxon>
    </lineage>
</organism>
<comment type="caution">
    <text evidence="2">The sequence shown here is derived from an EMBL/GenBank/DDBJ whole genome shotgun (WGS) entry which is preliminary data.</text>
</comment>
<dbReference type="InterPro" id="IPR014782">
    <property type="entry name" value="Peptidase_M1_dom"/>
</dbReference>
<dbReference type="GO" id="GO:0008270">
    <property type="term" value="F:zinc ion binding"/>
    <property type="evidence" value="ECO:0007669"/>
    <property type="project" value="InterPro"/>
</dbReference>
<dbReference type="SUPFAM" id="SSF55486">
    <property type="entry name" value="Metalloproteases ('zincins'), catalytic domain"/>
    <property type="match status" value="1"/>
</dbReference>
<gene>
    <name evidence="2" type="ORF">EG19_01555</name>
</gene>
<dbReference type="Proteomes" id="UP000027284">
    <property type="component" value="Unassembled WGS sequence"/>
</dbReference>
<dbReference type="RefSeq" id="WP_053334960.1">
    <property type="nucleotide sequence ID" value="NZ_JMFG01000015.1"/>
</dbReference>
<sequence length="683" mass="77601">MLHQVAWLLLTVAAQQGGLELHRLPPPVYQVTMEVTVNPEDRTLRGREMLRWENTASQPTDELQFHLYLNAFANDRSTFFRESGGSLRNIGMPKDGWGLIVVDGLKTADGHDLKPTEEFLQPDDGNPDDRTVVRYRLPGPLPPGETVALEINFHGRLPRVFARNGIHRDFILAAQWFPKIAVFEDAGVRGRKEAGWNCHQYHAHSEFYADFGNYDVTVILPARYAGKIGATGRKVEEKVEADRVTARFVQEGVTDFAWTADPRYVVVEDFFDPKRDVPKEKQQELARLLGVPPEELNLSPVAITLLLQPANRAQAQRYLEAVKVAMWGYGLRLGAYPYPHITLVDPPRGAMGAGGMEYMTFITLGTHPLFNLPFFREIRSPEGVTIHEFGHNYWMGMIASNEFEESWLDEGINSFYDMIIMDEVYGAEQRFLGLEVSAFESNRAPLRPEQYSDPMVREAWKFRPGTYGFHSYPRPAVTLKNLEGLVGPAAFHRAMRRFFREWQFRHPSSEDFIKSFQESVGQDLSWFFSQAFYSPAALDYGVRSVDCKKLSKQKGYVFGNGEPTLAPAEKEEKGSEDKAPYRSRVVLERLGEFVHPVEVELVFADGSRQRHRWDGREKWTVIGVVTPSELVSAEVDPDHIMALDCNRLNNSKCVEAFWTPVAKAVVHLMFWVQNVLSLAGLLG</sequence>
<protein>
    <recommendedName>
        <fullName evidence="1">Peptidase M1 membrane alanine aminopeptidase domain-containing protein</fullName>
    </recommendedName>
</protein>
<evidence type="ECO:0000313" key="3">
    <source>
        <dbReference type="Proteomes" id="UP000027284"/>
    </source>
</evidence>
<dbReference type="CDD" id="cd09604">
    <property type="entry name" value="M1_APN_like"/>
    <property type="match status" value="1"/>
</dbReference>
<accession>A0A062XSY3</accession>
<dbReference type="Pfam" id="PF01433">
    <property type="entry name" value="Peptidase_M1"/>
    <property type="match status" value="1"/>
</dbReference>
<keyword evidence="3" id="KW-1185">Reference proteome</keyword>
<proteinExistence type="predicted"/>
<dbReference type="STRING" id="1312852.EG19_01555"/>
<name>A0A062XSY3_9BACT</name>
<evidence type="ECO:0000259" key="1">
    <source>
        <dbReference type="Pfam" id="PF01433"/>
    </source>
</evidence>
<reference evidence="2 3" key="1">
    <citation type="submission" date="2014-04" db="EMBL/GenBank/DDBJ databases">
        <title>The Genome Sequence of Thermoanaerobaculum aquaticum MP-01, The First Cultivated Group 23 Acidobacterium.</title>
        <authorList>
            <person name="Stamps B.W."/>
            <person name="Losey N.A."/>
            <person name="Lawson P.A."/>
            <person name="Stevenson B.S."/>
        </authorList>
    </citation>
    <scope>NUCLEOTIDE SEQUENCE [LARGE SCALE GENOMIC DNA]</scope>
    <source>
        <strain evidence="2 3">MP-01</strain>
    </source>
</reference>
<feature type="domain" description="Peptidase M1 membrane alanine aminopeptidase" evidence="1">
    <location>
        <begin position="335"/>
        <end position="529"/>
    </location>
</feature>
<dbReference type="OrthoDB" id="9814383at2"/>
<dbReference type="AlphaFoldDB" id="A0A062XSY3"/>
<evidence type="ECO:0000313" key="2">
    <source>
        <dbReference type="EMBL" id="KDA53908.1"/>
    </source>
</evidence>
<dbReference type="GO" id="GO:0008237">
    <property type="term" value="F:metallopeptidase activity"/>
    <property type="evidence" value="ECO:0007669"/>
    <property type="project" value="InterPro"/>
</dbReference>
<dbReference type="InterPro" id="IPR027268">
    <property type="entry name" value="Peptidase_M4/M1_CTD_sf"/>
</dbReference>
<dbReference type="Gene3D" id="1.10.390.10">
    <property type="entry name" value="Neutral Protease Domain 2"/>
    <property type="match status" value="1"/>
</dbReference>
<dbReference type="EMBL" id="JMFG01000015">
    <property type="protein sequence ID" value="KDA53908.1"/>
    <property type="molecule type" value="Genomic_DNA"/>
</dbReference>